<dbReference type="InterPro" id="IPR009057">
    <property type="entry name" value="Homeodomain-like_sf"/>
</dbReference>
<dbReference type="GeneID" id="97392384"/>
<keyword evidence="1" id="KW-0805">Transcription regulation</keyword>
<dbReference type="SUPFAM" id="SSF51182">
    <property type="entry name" value="RmlC-like cupins"/>
    <property type="match status" value="1"/>
</dbReference>
<name>A0A173V8E0_EUBRA</name>
<dbReference type="STRING" id="39490.ERS852448_02607"/>
<evidence type="ECO:0000313" key="5">
    <source>
        <dbReference type="EMBL" id="CUN23050.1"/>
    </source>
</evidence>
<dbReference type="InterPro" id="IPR011051">
    <property type="entry name" value="RmlC_Cupin_sf"/>
</dbReference>
<dbReference type="SMART" id="SM00342">
    <property type="entry name" value="HTH_ARAC"/>
    <property type="match status" value="1"/>
</dbReference>
<dbReference type="SUPFAM" id="SSF46689">
    <property type="entry name" value="Homeodomain-like"/>
    <property type="match status" value="1"/>
</dbReference>
<evidence type="ECO:0000313" key="6">
    <source>
        <dbReference type="Proteomes" id="UP000095492"/>
    </source>
</evidence>
<accession>A0A173V8E0</accession>
<dbReference type="EMBL" id="CYYA01000023">
    <property type="protein sequence ID" value="CUN23050.1"/>
    <property type="molecule type" value="Genomic_DNA"/>
</dbReference>
<dbReference type="GO" id="GO:0043565">
    <property type="term" value="F:sequence-specific DNA binding"/>
    <property type="evidence" value="ECO:0007669"/>
    <property type="project" value="InterPro"/>
</dbReference>
<dbReference type="PROSITE" id="PS01124">
    <property type="entry name" value="HTH_ARAC_FAMILY_2"/>
    <property type="match status" value="1"/>
</dbReference>
<dbReference type="Gene3D" id="2.60.120.10">
    <property type="entry name" value="Jelly Rolls"/>
    <property type="match status" value="1"/>
</dbReference>
<reference evidence="5 6" key="1">
    <citation type="submission" date="2015-09" db="EMBL/GenBank/DDBJ databases">
        <authorList>
            <consortium name="Pathogen Informatics"/>
        </authorList>
    </citation>
    <scope>NUCLEOTIDE SEQUENCE [LARGE SCALE GENOMIC DNA]</scope>
    <source>
        <strain evidence="5 6">2789STDY5608891</strain>
    </source>
</reference>
<evidence type="ECO:0000256" key="1">
    <source>
        <dbReference type="ARBA" id="ARBA00023015"/>
    </source>
</evidence>
<feature type="domain" description="HTH araC/xylS-type" evidence="4">
    <location>
        <begin position="254"/>
        <end position="351"/>
    </location>
</feature>
<dbReference type="Gene3D" id="1.10.10.60">
    <property type="entry name" value="Homeodomain-like"/>
    <property type="match status" value="2"/>
</dbReference>
<dbReference type="OrthoDB" id="9816335at2"/>
<dbReference type="InterPro" id="IPR018060">
    <property type="entry name" value="HTH_AraC"/>
</dbReference>
<evidence type="ECO:0000259" key="4">
    <source>
        <dbReference type="PROSITE" id="PS01124"/>
    </source>
</evidence>
<dbReference type="GO" id="GO:0003700">
    <property type="term" value="F:DNA-binding transcription factor activity"/>
    <property type="evidence" value="ECO:0007669"/>
    <property type="project" value="InterPro"/>
</dbReference>
<protein>
    <submittedName>
        <fullName evidence="5">Bacillibactin transport regulator</fullName>
    </submittedName>
</protein>
<evidence type="ECO:0000256" key="3">
    <source>
        <dbReference type="ARBA" id="ARBA00023163"/>
    </source>
</evidence>
<keyword evidence="2" id="KW-0238">DNA-binding</keyword>
<sequence>MISENNLLPLNDTEHFLKNFLKKFPVYQTKIINPLANEQDYIYLLHLLEAEWHKQLSDQTFFLTGSSGHLSEDFFIPENQNVCILKNLRYMPLLMHSHQFIEINYVLKSNHSLLIDAEKSTPLQDGDIILCPPNLQHTFQTQNKNSIIVDFILRVTTFDTVFFHLLNNNNYLSTLFSNVIYGDSNGYIIWHCQNDSALKELVLKVYEEWENNLKYCDKMIELLVMEFILILMRSHEDEAVFSTSYINNSDENFRSLLNYMQMHYQTVTLSKLALAFNYSERQIIRIFKKITGKGFSELLTEIRMNKAIQLLKNKDIPINGIASMLGYSSTYYFNKVFLETFTFSPESFRKRIFQT</sequence>
<dbReference type="RefSeq" id="WP_055290877.1">
    <property type="nucleotide sequence ID" value="NZ_CP173382.1"/>
</dbReference>
<organism evidence="5 6">
    <name type="scientific">Eubacterium ramulus</name>
    <dbReference type="NCBI Taxonomy" id="39490"/>
    <lineage>
        <taxon>Bacteria</taxon>
        <taxon>Bacillati</taxon>
        <taxon>Bacillota</taxon>
        <taxon>Clostridia</taxon>
        <taxon>Eubacteriales</taxon>
        <taxon>Eubacteriaceae</taxon>
        <taxon>Eubacterium</taxon>
    </lineage>
</organism>
<dbReference type="PANTHER" id="PTHR43280:SF28">
    <property type="entry name" value="HTH-TYPE TRANSCRIPTIONAL ACTIVATOR RHAS"/>
    <property type="match status" value="1"/>
</dbReference>
<proteinExistence type="predicted"/>
<gene>
    <name evidence="5" type="primary">btr_3</name>
    <name evidence="5" type="ORF">ERS852448_02607</name>
</gene>
<dbReference type="Proteomes" id="UP000095492">
    <property type="component" value="Unassembled WGS sequence"/>
</dbReference>
<evidence type="ECO:0000256" key="2">
    <source>
        <dbReference type="ARBA" id="ARBA00023125"/>
    </source>
</evidence>
<dbReference type="Pfam" id="PF12833">
    <property type="entry name" value="HTH_18"/>
    <property type="match status" value="1"/>
</dbReference>
<dbReference type="PANTHER" id="PTHR43280">
    <property type="entry name" value="ARAC-FAMILY TRANSCRIPTIONAL REGULATOR"/>
    <property type="match status" value="1"/>
</dbReference>
<keyword evidence="3" id="KW-0804">Transcription</keyword>
<dbReference type="InterPro" id="IPR014710">
    <property type="entry name" value="RmlC-like_jellyroll"/>
</dbReference>
<dbReference type="AlphaFoldDB" id="A0A173V8E0"/>